<feature type="region of interest" description="Disordered" evidence="1">
    <location>
        <begin position="209"/>
        <end position="234"/>
    </location>
</feature>
<dbReference type="InterPro" id="IPR013922">
    <property type="entry name" value="Cyclin_PHO80-like"/>
</dbReference>
<feature type="compositionally biased region" description="Polar residues" evidence="1">
    <location>
        <begin position="356"/>
        <end position="366"/>
    </location>
</feature>
<dbReference type="SUPFAM" id="SSF47954">
    <property type="entry name" value="Cyclin-like"/>
    <property type="match status" value="1"/>
</dbReference>
<organism evidence="2 3">
    <name type="scientific">Jaapia argillacea MUCL 33604</name>
    <dbReference type="NCBI Taxonomy" id="933084"/>
    <lineage>
        <taxon>Eukaryota</taxon>
        <taxon>Fungi</taxon>
        <taxon>Dikarya</taxon>
        <taxon>Basidiomycota</taxon>
        <taxon>Agaricomycotina</taxon>
        <taxon>Agaricomycetes</taxon>
        <taxon>Agaricomycetidae</taxon>
        <taxon>Jaapiales</taxon>
        <taxon>Jaapiaceae</taxon>
        <taxon>Jaapia</taxon>
    </lineage>
</organism>
<proteinExistence type="predicted"/>
<dbReference type="EMBL" id="KL197717">
    <property type="protein sequence ID" value="KDQ58728.1"/>
    <property type="molecule type" value="Genomic_DNA"/>
</dbReference>
<keyword evidence="3" id="KW-1185">Reference proteome</keyword>
<dbReference type="OrthoDB" id="10250320at2759"/>
<dbReference type="InParanoid" id="A0A067PV78"/>
<dbReference type="GO" id="GO:0019901">
    <property type="term" value="F:protein kinase binding"/>
    <property type="evidence" value="ECO:0007669"/>
    <property type="project" value="InterPro"/>
</dbReference>
<gene>
    <name evidence="2" type="ORF">JAAARDRAFT_128497</name>
</gene>
<reference evidence="3" key="1">
    <citation type="journal article" date="2014" name="Proc. Natl. Acad. Sci. U.S.A.">
        <title>Extensive sampling of basidiomycete genomes demonstrates inadequacy of the white-rot/brown-rot paradigm for wood decay fungi.</title>
        <authorList>
            <person name="Riley R."/>
            <person name="Salamov A.A."/>
            <person name="Brown D.W."/>
            <person name="Nagy L.G."/>
            <person name="Floudas D."/>
            <person name="Held B.W."/>
            <person name="Levasseur A."/>
            <person name="Lombard V."/>
            <person name="Morin E."/>
            <person name="Otillar R."/>
            <person name="Lindquist E.A."/>
            <person name="Sun H."/>
            <person name="LaButti K.M."/>
            <person name="Schmutz J."/>
            <person name="Jabbour D."/>
            <person name="Luo H."/>
            <person name="Baker S.E."/>
            <person name="Pisabarro A.G."/>
            <person name="Walton J.D."/>
            <person name="Blanchette R.A."/>
            <person name="Henrissat B."/>
            <person name="Martin F."/>
            <person name="Cullen D."/>
            <person name="Hibbett D.S."/>
            <person name="Grigoriev I.V."/>
        </authorList>
    </citation>
    <scope>NUCLEOTIDE SEQUENCE [LARGE SCALE GENOMIC DNA]</scope>
    <source>
        <strain evidence="3">MUCL 33604</strain>
    </source>
</reference>
<evidence type="ECO:0000256" key="1">
    <source>
        <dbReference type="SAM" id="MobiDB-lite"/>
    </source>
</evidence>
<feature type="compositionally biased region" description="Low complexity" evidence="1">
    <location>
        <begin position="214"/>
        <end position="229"/>
    </location>
</feature>
<accession>A0A067PV78</accession>
<dbReference type="InterPro" id="IPR036915">
    <property type="entry name" value="Cyclin-like_sf"/>
</dbReference>
<dbReference type="GO" id="GO:0005634">
    <property type="term" value="C:nucleus"/>
    <property type="evidence" value="ECO:0007669"/>
    <property type="project" value="TreeGrafter"/>
</dbReference>
<feature type="compositionally biased region" description="Polar residues" evidence="1">
    <location>
        <begin position="338"/>
        <end position="347"/>
    </location>
</feature>
<dbReference type="AlphaFoldDB" id="A0A067PV78"/>
<sequence>MYKVHPASLVQTSYHSRALLDLLTIEPTSRPLIDYLINVITDVVSFALGRQDGSSSDLHPEKFTSFVTSVLLKADISTPVLLSALTYIRSAKPYLHVAHEELARYRVFLGALICASKFLNDTRRKNCEWSTITGTFGVRDIGRIEREWCAVLDFDFIVSEADILAHYAQLKNLVPISKPTIKVTGSLHEENLARTLMTFDFLPTSFADSPPSPISSTSSSPPDTPSDSIFSRDPSTSAILTHRPRSLSLPQISSVPDCIPIVDSEDIAHFTSLSISLLPLSQILPPHLSTKHPVAESPLLHSAHHSQTLARYRALLSNKSTNRAGSQPSLLIVRPSANPLQSQSLSSGRPKAQLQLPRSQVRLPSS</sequence>
<dbReference type="GO" id="GO:0016538">
    <property type="term" value="F:cyclin-dependent protein serine/threonine kinase regulator activity"/>
    <property type="evidence" value="ECO:0007669"/>
    <property type="project" value="TreeGrafter"/>
</dbReference>
<dbReference type="STRING" id="933084.A0A067PV78"/>
<dbReference type="Gene3D" id="1.10.472.10">
    <property type="entry name" value="Cyclin-like"/>
    <property type="match status" value="1"/>
</dbReference>
<dbReference type="HOGENOM" id="CLU_050396_0_0_1"/>
<evidence type="ECO:0000313" key="2">
    <source>
        <dbReference type="EMBL" id="KDQ58728.1"/>
    </source>
</evidence>
<feature type="region of interest" description="Disordered" evidence="1">
    <location>
        <begin position="338"/>
        <end position="366"/>
    </location>
</feature>
<dbReference type="Proteomes" id="UP000027265">
    <property type="component" value="Unassembled WGS sequence"/>
</dbReference>
<dbReference type="CDD" id="cd20557">
    <property type="entry name" value="CYCLIN_ScPCL1-like"/>
    <property type="match status" value="1"/>
</dbReference>
<dbReference type="PANTHER" id="PTHR15615:SF10">
    <property type="entry name" value="PHO85 CYCLIN-2-RELATED"/>
    <property type="match status" value="1"/>
</dbReference>
<protein>
    <recommendedName>
        <fullName evidence="4">Cyclin N-terminal domain-containing protein</fullName>
    </recommendedName>
</protein>
<evidence type="ECO:0008006" key="4">
    <source>
        <dbReference type="Google" id="ProtNLM"/>
    </source>
</evidence>
<dbReference type="GO" id="GO:0000307">
    <property type="term" value="C:cyclin-dependent protein kinase holoenzyme complex"/>
    <property type="evidence" value="ECO:0007669"/>
    <property type="project" value="TreeGrafter"/>
</dbReference>
<evidence type="ECO:0000313" key="3">
    <source>
        <dbReference type="Proteomes" id="UP000027265"/>
    </source>
</evidence>
<dbReference type="Pfam" id="PF08613">
    <property type="entry name" value="Cyclin"/>
    <property type="match status" value="1"/>
</dbReference>
<dbReference type="PANTHER" id="PTHR15615">
    <property type="match status" value="1"/>
</dbReference>
<name>A0A067PV78_9AGAM</name>